<name>A0A9W9H1V0_9EURO</name>
<evidence type="ECO:0000256" key="1">
    <source>
        <dbReference type="SAM" id="MobiDB-lite"/>
    </source>
</evidence>
<reference evidence="3" key="1">
    <citation type="submission" date="2022-12" db="EMBL/GenBank/DDBJ databases">
        <authorList>
            <person name="Petersen C."/>
        </authorList>
    </citation>
    <scope>NUCLEOTIDE SEQUENCE</scope>
    <source>
        <strain evidence="3">IBT 21472</strain>
    </source>
</reference>
<evidence type="ECO:0000313" key="3">
    <source>
        <dbReference type="EMBL" id="KAJ5303534.1"/>
    </source>
</evidence>
<feature type="compositionally biased region" description="Polar residues" evidence="1">
    <location>
        <begin position="419"/>
        <end position="432"/>
    </location>
</feature>
<reference evidence="3" key="2">
    <citation type="journal article" date="2023" name="IMA Fungus">
        <title>Comparative genomic study of the Penicillium genus elucidates a diverse pangenome and 15 lateral gene transfer events.</title>
        <authorList>
            <person name="Petersen C."/>
            <person name="Sorensen T."/>
            <person name="Nielsen M.R."/>
            <person name="Sondergaard T.E."/>
            <person name="Sorensen J.L."/>
            <person name="Fitzpatrick D.A."/>
            <person name="Frisvad J.C."/>
            <person name="Nielsen K.L."/>
        </authorList>
    </citation>
    <scope>NUCLEOTIDE SEQUENCE</scope>
    <source>
        <strain evidence="3">IBT 21472</strain>
    </source>
</reference>
<comment type="caution">
    <text evidence="3">The sequence shown here is derived from an EMBL/GenBank/DDBJ whole genome shotgun (WGS) entry which is preliminary data.</text>
</comment>
<feature type="domain" description="Azaphilone pigments biosynthesis cluster protein L N-terminal" evidence="2">
    <location>
        <begin position="235"/>
        <end position="305"/>
    </location>
</feature>
<dbReference type="Pfam" id="PF17111">
    <property type="entry name" value="PigL_N"/>
    <property type="match status" value="2"/>
</dbReference>
<keyword evidence="4" id="KW-1185">Reference proteome</keyword>
<dbReference type="Proteomes" id="UP001147746">
    <property type="component" value="Unassembled WGS sequence"/>
</dbReference>
<dbReference type="InterPro" id="IPR031348">
    <property type="entry name" value="PigL_N"/>
</dbReference>
<feature type="domain" description="Azaphilone pigments biosynthesis cluster protein L N-terminal" evidence="2">
    <location>
        <begin position="2"/>
        <end position="210"/>
    </location>
</feature>
<protein>
    <recommendedName>
        <fullName evidence="2">Azaphilone pigments biosynthesis cluster protein L N-terminal domain-containing protein</fullName>
    </recommendedName>
</protein>
<accession>A0A9W9H1V0</accession>
<feature type="region of interest" description="Disordered" evidence="1">
    <location>
        <begin position="376"/>
        <end position="432"/>
    </location>
</feature>
<evidence type="ECO:0000259" key="2">
    <source>
        <dbReference type="Pfam" id="PF17111"/>
    </source>
</evidence>
<sequence>MAEPIGLASGILALATFTFQCSVSLFETVNSFRSHPKRVRDLLEELEALSAVLGPLADIVNTTSDVDLSSLNLPLLRCGNACKEFQQEIIQCSSRSTGNRTSFRDWAKLTYMGDDIDGFRRLLAGYKATINIALTDANLRQASVTAENLEDYKHLIQDAKDDLEARLEVIDLKLGQIVENNAVRSDVDAAELQSMREERLSTEKCLLICTQLSEHIDQIQLMSDRSGTPGSATSANTLPETVTNEGLQECKNSLIQTAAKLEKHMQDIMDRMLSKSKIISSEQDAADLTRLRDEWKTARQCLDICSRADTHVKENVSVIENYGLGDSLQFMVSTNGQILHGKNRGLGWRTRQVGGYVSDESVQQLSRDIASTSLHHVRVGSPLSRDDTTPASGNRAEGETTAAFKERYGSGFKLKPMASPNSTPSVVGSGSD</sequence>
<gene>
    <name evidence="3" type="ORF">N7476_010333</name>
</gene>
<dbReference type="AlphaFoldDB" id="A0A9W9H1V0"/>
<dbReference type="EMBL" id="JAPZBO010000009">
    <property type="protein sequence ID" value="KAJ5303534.1"/>
    <property type="molecule type" value="Genomic_DNA"/>
</dbReference>
<evidence type="ECO:0000313" key="4">
    <source>
        <dbReference type="Proteomes" id="UP001147746"/>
    </source>
</evidence>
<organism evidence="3 4">
    <name type="scientific">Penicillium atrosanguineum</name>
    <dbReference type="NCBI Taxonomy" id="1132637"/>
    <lineage>
        <taxon>Eukaryota</taxon>
        <taxon>Fungi</taxon>
        <taxon>Dikarya</taxon>
        <taxon>Ascomycota</taxon>
        <taxon>Pezizomycotina</taxon>
        <taxon>Eurotiomycetes</taxon>
        <taxon>Eurotiomycetidae</taxon>
        <taxon>Eurotiales</taxon>
        <taxon>Aspergillaceae</taxon>
        <taxon>Penicillium</taxon>
    </lineage>
</organism>
<proteinExistence type="predicted"/>